<evidence type="ECO:0000256" key="4">
    <source>
        <dbReference type="SAM" id="Phobius"/>
    </source>
</evidence>
<evidence type="ECO:0000259" key="5">
    <source>
        <dbReference type="PROSITE" id="PS50111"/>
    </source>
</evidence>
<organism evidence="6 7">
    <name type="scientific">Desulfonema magnum</name>
    <dbReference type="NCBI Taxonomy" id="45655"/>
    <lineage>
        <taxon>Bacteria</taxon>
        <taxon>Pseudomonadati</taxon>
        <taxon>Thermodesulfobacteriota</taxon>
        <taxon>Desulfobacteria</taxon>
        <taxon>Desulfobacterales</taxon>
        <taxon>Desulfococcaceae</taxon>
        <taxon>Desulfonema</taxon>
    </lineage>
</organism>
<keyword evidence="3" id="KW-0807">Transducer</keyword>
<dbReference type="RefSeq" id="WP_207680874.1">
    <property type="nucleotide sequence ID" value="NZ_CP061800.1"/>
</dbReference>
<dbReference type="Gene3D" id="1.10.287.950">
    <property type="entry name" value="Methyl-accepting chemotaxis protein"/>
    <property type="match status" value="1"/>
</dbReference>
<evidence type="ECO:0000313" key="7">
    <source>
        <dbReference type="Proteomes" id="UP000663722"/>
    </source>
</evidence>
<dbReference type="InterPro" id="IPR051310">
    <property type="entry name" value="MCP_chemotaxis"/>
</dbReference>
<dbReference type="GO" id="GO:0005886">
    <property type="term" value="C:plasma membrane"/>
    <property type="evidence" value="ECO:0007669"/>
    <property type="project" value="TreeGrafter"/>
</dbReference>
<dbReference type="PROSITE" id="PS50111">
    <property type="entry name" value="CHEMOTAXIS_TRANSDUC_2"/>
    <property type="match status" value="1"/>
</dbReference>
<dbReference type="InterPro" id="IPR004089">
    <property type="entry name" value="MCPsignal_dom"/>
</dbReference>
<keyword evidence="4" id="KW-1133">Transmembrane helix</keyword>
<name>A0A975BF90_9BACT</name>
<dbReference type="PANTHER" id="PTHR43531">
    <property type="entry name" value="PROTEIN ICFG"/>
    <property type="match status" value="1"/>
</dbReference>
<evidence type="ECO:0000313" key="6">
    <source>
        <dbReference type="EMBL" id="QTA84346.1"/>
    </source>
</evidence>
<keyword evidence="7" id="KW-1185">Reference proteome</keyword>
<dbReference type="Proteomes" id="UP000663722">
    <property type="component" value="Chromosome"/>
</dbReference>
<protein>
    <submittedName>
        <fullName evidence="6">Methyl-accepting chemotaxis protein domain-containing protein</fullName>
    </submittedName>
</protein>
<keyword evidence="1" id="KW-0488">Methylation</keyword>
<evidence type="ECO:0000256" key="1">
    <source>
        <dbReference type="ARBA" id="ARBA00022481"/>
    </source>
</evidence>
<feature type="transmembrane region" description="Helical" evidence="4">
    <location>
        <begin position="18"/>
        <end position="39"/>
    </location>
</feature>
<dbReference type="EMBL" id="CP061800">
    <property type="protein sequence ID" value="QTA84346.1"/>
    <property type="molecule type" value="Genomic_DNA"/>
</dbReference>
<gene>
    <name evidence="6" type="ORF">dnm_003400</name>
</gene>
<reference evidence="6" key="1">
    <citation type="journal article" date="2021" name="Microb. Physiol.">
        <title>Proteogenomic Insights into the Physiology of Marine, Sulfate-Reducing, Filamentous Desulfonema limicola and Desulfonema magnum.</title>
        <authorList>
            <person name="Schnaars V."/>
            <person name="Wohlbrand L."/>
            <person name="Scheve S."/>
            <person name="Hinrichs C."/>
            <person name="Reinhardt R."/>
            <person name="Rabus R."/>
        </authorList>
    </citation>
    <scope>NUCLEOTIDE SEQUENCE</scope>
    <source>
        <strain evidence="6">4be13</strain>
    </source>
</reference>
<dbReference type="PANTHER" id="PTHR43531:SF14">
    <property type="entry name" value="METHYL-ACCEPTING CHEMOTAXIS PROTEIN I-RELATED"/>
    <property type="match status" value="1"/>
</dbReference>
<dbReference type="GO" id="GO:0006935">
    <property type="term" value="P:chemotaxis"/>
    <property type="evidence" value="ECO:0007669"/>
    <property type="project" value="TreeGrafter"/>
</dbReference>
<dbReference type="SMART" id="SM00283">
    <property type="entry name" value="MA"/>
    <property type="match status" value="1"/>
</dbReference>
<evidence type="ECO:0000256" key="3">
    <source>
        <dbReference type="PROSITE-ProRule" id="PRU00284"/>
    </source>
</evidence>
<dbReference type="Pfam" id="PF00015">
    <property type="entry name" value="MCPsignal"/>
    <property type="match status" value="1"/>
</dbReference>
<keyword evidence="4" id="KW-0472">Membrane</keyword>
<feature type="transmembrane region" description="Helical" evidence="4">
    <location>
        <begin position="157"/>
        <end position="179"/>
    </location>
</feature>
<evidence type="ECO:0000256" key="2">
    <source>
        <dbReference type="ARBA" id="ARBA00029447"/>
    </source>
</evidence>
<keyword evidence="4" id="KW-0812">Transmembrane</keyword>
<dbReference type="SUPFAM" id="SSF58104">
    <property type="entry name" value="Methyl-accepting chemotaxis protein (MCP) signaling domain"/>
    <property type="match status" value="1"/>
</dbReference>
<dbReference type="KEGG" id="dmm:dnm_003400"/>
<sequence>MDKKLFPKHWLTHIQGKLILILILTVTVIFSFFAVFYYFKTKSDMNTELYKLADFFAKNLSESIKEPLWNEDDVTVEKIINSAMLEKQIVSILIMYENDISYGKIRDDSWNIIKAHKKISKNYYMRSENISKGDNKIGSVEVYLTSEFIQKKLNDSIISMFVSFLILISSLCLIFFFSIRKWVVFPVSYVIRGVEKGTEQIFFSSGQVASASQSLAEGTSEQAASSQEISSSLEEVSSMIRQNADSAGQANNFITDAGQIIQNASNSVNKLTNSMEEIISTSRETSGLIKVIDEIAFQTNLLALNASIEAARAGEAGGGFAIVADEVKNLAMRSAQAAGDTSDLIEESLKKIQIGGQTASETHKIFGEVVGYAERVRKLITEIAKTSDEQAIRIEQLNDAVTETDKVTQNNAANAEETASASEEMKMQVNKIRMLVNKLTILIGKKA</sequence>
<dbReference type="GO" id="GO:0004888">
    <property type="term" value="F:transmembrane signaling receptor activity"/>
    <property type="evidence" value="ECO:0007669"/>
    <property type="project" value="TreeGrafter"/>
</dbReference>
<dbReference type="GO" id="GO:0007165">
    <property type="term" value="P:signal transduction"/>
    <property type="evidence" value="ECO:0007669"/>
    <property type="project" value="UniProtKB-KW"/>
</dbReference>
<feature type="domain" description="Methyl-accepting transducer" evidence="5">
    <location>
        <begin position="197"/>
        <end position="426"/>
    </location>
</feature>
<proteinExistence type="inferred from homology"/>
<comment type="similarity">
    <text evidence="2">Belongs to the methyl-accepting chemotaxis (MCP) protein family.</text>
</comment>
<accession>A0A975BF90</accession>
<dbReference type="AlphaFoldDB" id="A0A975BF90"/>